<organism evidence="1 2">
    <name type="scientific">Candidatus Pantoea soli</name>
    <dbReference type="NCBI Taxonomy" id="3098669"/>
    <lineage>
        <taxon>Bacteria</taxon>
        <taxon>Pseudomonadati</taxon>
        <taxon>Pseudomonadota</taxon>
        <taxon>Gammaproteobacteria</taxon>
        <taxon>Enterobacterales</taxon>
        <taxon>Erwiniaceae</taxon>
        <taxon>Pantoea</taxon>
    </lineage>
</organism>
<reference evidence="1 2" key="1">
    <citation type="submission" date="2018-10" db="EMBL/GenBank/DDBJ databases">
        <title>Genome Sequencing of Pantoea dispersa DSM 32899.</title>
        <authorList>
            <person name="Nawrath M."/>
            <person name="Ottenheim C."/>
            <person name="Wilm A."/>
            <person name="Zimmermann W."/>
            <person name="Wu J.C."/>
        </authorList>
    </citation>
    <scope>NUCLEOTIDE SEQUENCE [LARGE SCALE GENOMIC DNA]</scope>
    <source>
        <strain evidence="1 2">DSM 32899</strain>
        <plasmid evidence="1 2">unnamed1</plasmid>
    </source>
</reference>
<dbReference type="AlphaFoldDB" id="A0A518XIT4"/>
<name>A0A518XIT4_9GAMM</name>
<dbReference type="RefSeq" id="WP_145891377.1">
    <property type="nucleotide sequence ID" value="NZ_CP032703.1"/>
</dbReference>
<keyword evidence="1" id="KW-0614">Plasmid</keyword>
<evidence type="ECO:0000313" key="1">
    <source>
        <dbReference type="EMBL" id="QDY44087.1"/>
    </source>
</evidence>
<gene>
    <name evidence="1" type="ORF">D8B20_19430</name>
</gene>
<proteinExistence type="predicted"/>
<accession>A0A518XIT4</accession>
<dbReference type="EMBL" id="CP032703">
    <property type="protein sequence ID" value="QDY44087.1"/>
    <property type="molecule type" value="Genomic_DNA"/>
</dbReference>
<dbReference type="KEGG" id="pdis:D8B20_19430"/>
<keyword evidence="2" id="KW-1185">Reference proteome</keyword>
<dbReference type="Proteomes" id="UP000319411">
    <property type="component" value="Plasmid unnamed1"/>
</dbReference>
<sequence length="73" mass="8940">MRIICRHCRAQLSRDEYFWFHDSCVPCETYRQVAAEERKVWIKSPLFAFCLTRFQMRRARHAFSSWLRNANIV</sequence>
<protein>
    <submittedName>
        <fullName evidence="1">Uncharacterized protein</fullName>
    </submittedName>
</protein>
<evidence type="ECO:0000313" key="2">
    <source>
        <dbReference type="Proteomes" id="UP000319411"/>
    </source>
</evidence>
<geneLocation type="plasmid" evidence="1 2">
    <name>unnamed1</name>
</geneLocation>